<sequence length="514" mass="56799">MDKYDVIVIGAGLGGLSCAARLSALGYRTAVFESHSLAGGYATEFTRKGYTFDVSLHGVGGLEGGSFGQLLKSCNVDQRIVPLRKKHPYSVRWKGQVIDVPSDVQEYVQLLKGMFPAEQAGIDNLFAGIRRFKAGFTAITSSSSNSWRKAAGLLKAGTFFRWTQMTTWEVVSQFGLSDSFTEFFTALWPYYGLPPKRLAALYFFIPWIGYHLEGTYYIQGGAQALSNALVAAIQSADGEVHLRSQVSEIVLEGGKAAGVRLKKGDVYKADWIVSGISPHHTYGRLLENHSAARRELEVVSRLETGTSLTQLYLGLSCEPHELGIFEEDLILYDVSDSESDYEFMMSGQYTKGNWMLTNYNAMDPTLNEPGKGVIAVTFLDRLENWPATRSEYKAKKEAVTRQILERLEQLYPDFGSKVVVAELGTPRTMQRYTANPNGAVYGFAQTVRQSGLKRLKHKSVVDRLSLVGAWTQPGGGFLGAMNSGIMEADRIAAKLGQAERANTFTHETYQTPRT</sequence>
<protein>
    <submittedName>
        <fullName evidence="7">Phytoene desaturase family protein</fullName>
    </submittedName>
</protein>
<evidence type="ECO:0000256" key="1">
    <source>
        <dbReference type="ARBA" id="ARBA00022630"/>
    </source>
</evidence>
<evidence type="ECO:0000256" key="5">
    <source>
        <dbReference type="ARBA" id="ARBA00023027"/>
    </source>
</evidence>
<dbReference type="InterPro" id="IPR036188">
    <property type="entry name" value="FAD/NAD-bd_sf"/>
</dbReference>
<evidence type="ECO:0000313" key="8">
    <source>
        <dbReference type="Proteomes" id="UP001597340"/>
    </source>
</evidence>
<proteinExistence type="predicted"/>
<evidence type="ECO:0000313" key="7">
    <source>
        <dbReference type="EMBL" id="MFD1462277.1"/>
    </source>
</evidence>
<keyword evidence="3" id="KW-0274">FAD</keyword>
<keyword evidence="8" id="KW-1185">Reference proteome</keyword>
<evidence type="ECO:0000256" key="2">
    <source>
        <dbReference type="ARBA" id="ARBA00022729"/>
    </source>
</evidence>
<dbReference type="EMBL" id="JBHTNZ010000015">
    <property type="protein sequence ID" value="MFD1462277.1"/>
    <property type="molecule type" value="Genomic_DNA"/>
</dbReference>
<evidence type="ECO:0000256" key="3">
    <source>
        <dbReference type="ARBA" id="ARBA00022827"/>
    </source>
</evidence>
<dbReference type="InterPro" id="IPR002937">
    <property type="entry name" value="Amino_oxidase"/>
</dbReference>
<dbReference type="Gene3D" id="3.50.50.60">
    <property type="entry name" value="FAD/NAD(P)-binding domain"/>
    <property type="match status" value="2"/>
</dbReference>
<feature type="domain" description="Amine oxidase" evidence="6">
    <location>
        <begin position="13"/>
        <end position="491"/>
    </location>
</feature>
<evidence type="ECO:0000259" key="6">
    <source>
        <dbReference type="Pfam" id="PF01593"/>
    </source>
</evidence>
<dbReference type="SUPFAM" id="SSF51905">
    <property type="entry name" value="FAD/NAD(P)-binding domain"/>
    <property type="match status" value="1"/>
</dbReference>
<dbReference type="Proteomes" id="UP001597340">
    <property type="component" value="Unassembled WGS sequence"/>
</dbReference>
<keyword evidence="2" id="KW-0732">Signal</keyword>
<gene>
    <name evidence="7" type="ORF">ACFQ5D_12890</name>
</gene>
<dbReference type="PANTHER" id="PTHR46091:SF3">
    <property type="entry name" value="AMINE OXIDASE DOMAIN-CONTAINING PROTEIN"/>
    <property type="match status" value="1"/>
</dbReference>
<dbReference type="Pfam" id="PF01593">
    <property type="entry name" value="Amino_oxidase"/>
    <property type="match status" value="1"/>
</dbReference>
<keyword evidence="4" id="KW-0521">NADP</keyword>
<comment type="caution">
    <text evidence="7">The sequence shown here is derived from an EMBL/GenBank/DDBJ whole genome shotgun (WGS) entry which is preliminary data.</text>
</comment>
<keyword evidence="1" id="KW-0285">Flavoprotein</keyword>
<keyword evidence="5" id="KW-0520">NAD</keyword>
<dbReference type="PANTHER" id="PTHR46091">
    <property type="entry name" value="BLR7054 PROTEIN"/>
    <property type="match status" value="1"/>
</dbReference>
<organism evidence="7 8">
    <name type="scientific">Paenibacillus farraposensis</name>
    <dbReference type="NCBI Taxonomy" id="2807095"/>
    <lineage>
        <taxon>Bacteria</taxon>
        <taxon>Bacillati</taxon>
        <taxon>Bacillota</taxon>
        <taxon>Bacilli</taxon>
        <taxon>Bacillales</taxon>
        <taxon>Paenibacillaceae</taxon>
        <taxon>Paenibacillus</taxon>
    </lineage>
</organism>
<evidence type="ECO:0000256" key="4">
    <source>
        <dbReference type="ARBA" id="ARBA00022857"/>
    </source>
</evidence>
<accession>A0ABW4DC56</accession>
<dbReference type="PROSITE" id="PS51257">
    <property type="entry name" value="PROKAR_LIPOPROTEIN"/>
    <property type="match status" value="1"/>
</dbReference>
<dbReference type="RefSeq" id="WP_229523914.1">
    <property type="nucleotide sequence ID" value="NZ_JAFFQR010000043.1"/>
</dbReference>
<dbReference type="InterPro" id="IPR052206">
    <property type="entry name" value="Retinol_saturase"/>
</dbReference>
<reference evidence="8" key="1">
    <citation type="journal article" date="2019" name="Int. J. Syst. Evol. Microbiol.">
        <title>The Global Catalogue of Microorganisms (GCM) 10K type strain sequencing project: providing services to taxonomists for standard genome sequencing and annotation.</title>
        <authorList>
            <consortium name="The Broad Institute Genomics Platform"/>
            <consortium name="The Broad Institute Genome Sequencing Center for Infectious Disease"/>
            <person name="Wu L."/>
            <person name="Ma J."/>
        </authorList>
    </citation>
    <scope>NUCLEOTIDE SEQUENCE [LARGE SCALE GENOMIC DNA]</scope>
    <source>
        <strain evidence="8">CCM 9147</strain>
    </source>
</reference>
<name>A0ABW4DC56_9BACL</name>